<gene>
    <name evidence="1" type="ORF">D8771_02670</name>
</gene>
<name>A0A6C1C0K3_9ACTN</name>
<dbReference type="EMBL" id="RCIY01000002">
    <property type="protein sequence ID" value="TGG89797.1"/>
    <property type="molecule type" value="Genomic_DNA"/>
</dbReference>
<protein>
    <submittedName>
        <fullName evidence="1">Uncharacterized protein</fullName>
    </submittedName>
</protein>
<reference evidence="1 2" key="1">
    <citation type="submission" date="2018-10" db="EMBL/GenBank/DDBJ databases">
        <title>Isolation of pseudouridimycin from Streptomyces albus DSM 40763.</title>
        <authorList>
            <person name="Rosenqvist P."/>
            <person name="Metsae-Ketelae M."/>
            <person name="Virta P."/>
        </authorList>
    </citation>
    <scope>NUCLEOTIDE SEQUENCE [LARGE SCALE GENOMIC DNA]</scope>
    <source>
        <strain evidence="1 2">DSM 40763</strain>
    </source>
</reference>
<comment type="caution">
    <text evidence="1">The sequence shown here is derived from an EMBL/GenBank/DDBJ whole genome shotgun (WGS) entry which is preliminary data.</text>
</comment>
<sequence length="542" mass="57146">MTGDDRPTLPPVRLPSDAELARDALAAPLLARAVELTRWARQAAADGVPVGAGGELLSEQLKDAAAHLGLTGDEDAPALAADAWDFAVDTGLLLVEEEMSEAGGGEPGTGEPGGDEVFGLATPDADLGGLTGAPDAAVPAPAEILDLWRSGLETVLADAATPSFEELLGGVEGAIGEDGEIDPDAIDPDALDWDMDEESEALDGALGNLYLLTATDPAVGAGAMVPLPVLAASMIVPEGMDEPTDEVLEEVSSAMMRLDEQFRMLAPTGLVEYRPVDEALTQEAGEGEEVPEFGELGEEDVSRYGMVRLTPLGLYGVRERMREAGLDVPAVGDLAHAGADRLLAALPVYTEENARREIELWFAARTGTEADASQDADGAERDADEAPAPVGTLGAARELLAAARGTDEGAPVRRLACQQALSLAGHEAEPALREVLDDRQLGGLARVWLAEHATGEVPQPDEEMVFWLTIDTIAAQVATTGEPEELRELVRDLVDQHTGFFDKAWRVDHPATADVLETMGRVHPDKHVAKTARKAAFKARSR</sequence>
<dbReference type="Proteomes" id="UP000298111">
    <property type="component" value="Unassembled WGS sequence"/>
</dbReference>
<dbReference type="AlphaFoldDB" id="A0A6C1C0K3"/>
<accession>A0A6C1C0K3</accession>
<organism evidence="1 2">
    <name type="scientific">Streptomyces albus</name>
    <dbReference type="NCBI Taxonomy" id="1888"/>
    <lineage>
        <taxon>Bacteria</taxon>
        <taxon>Bacillati</taxon>
        <taxon>Actinomycetota</taxon>
        <taxon>Actinomycetes</taxon>
        <taxon>Kitasatosporales</taxon>
        <taxon>Streptomycetaceae</taxon>
        <taxon>Streptomyces</taxon>
    </lineage>
</organism>
<dbReference type="GeneID" id="75184484"/>
<evidence type="ECO:0000313" key="1">
    <source>
        <dbReference type="EMBL" id="TGG89797.1"/>
    </source>
</evidence>
<evidence type="ECO:0000313" key="2">
    <source>
        <dbReference type="Proteomes" id="UP000298111"/>
    </source>
</evidence>
<dbReference type="RefSeq" id="WP_031028601.1">
    <property type="nucleotide sequence ID" value="NZ_BBQG01000029.1"/>
</dbReference>
<proteinExistence type="predicted"/>